<dbReference type="NCBIfam" id="NF005996">
    <property type="entry name" value="PRK08123.1"/>
    <property type="match status" value="1"/>
</dbReference>
<sequence>MMLLKKDGHTHTPFSHQNSDEPFDAYIERAIALGFDAYTITEHAPLLQDLTLPADYPVVSQDDLAHVKAETARLIAKYGDKIQIKRGLEVDYVVGQERQLRTFLRENRDWFDEIILAVHLLPDDSGNITPIDYSAELLTTHFATLLQDPQAFYRRYFETVAQSVEAVLGVDVPVAIGHLGLVKKFQKVLDLPDYADDIYRMIGDIFQMMQVRGYALEFNAAGLSEVENGATYPQFNVVTAARDMGIDVVYGSDAHQVSEVGRYFDDLAAVLQA</sequence>
<keyword evidence="5 8" id="KW-0378">Hydrolase</keyword>
<evidence type="ECO:0000256" key="2">
    <source>
        <dbReference type="ARBA" id="ARBA00009152"/>
    </source>
</evidence>
<evidence type="ECO:0000256" key="1">
    <source>
        <dbReference type="ARBA" id="ARBA00004970"/>
    </source>
</evidence>
<dbReference type="NCBIfam" id="TIGR01856">
    <property type="entry name" value="hisJ_fam"/>
    <property type="match status" value="1"/>
</dbReference>
<dbReference type="GO" id="GO:0000105">
    <property type="term" value="P:L-histidine biosynthetic process"/>
    <property type="evidence" value="ECO:0007669"/>
    <property type="project" value="UniProtKB-UniRule"/>
</dbReference>
<accession>A0AAP9EC16</accession>
<feature type="domain" description="PHP" evidence="9">
    <location>
        <begin position="7"/>
        <end position="220"/>
    </location>
</feature>
<dbReference type="GO" id="GO:0004401">
    <property type="term" value="F:histidinol-phosphatase activity"/>
    <property type="evidence" value="ECO:0007669"/>
    <property type="project" value="UniProtKB-UniRule"/>
</dbReference>
<evidence type="ECO:0000256" key="8">
    <source>
        <dbReference type="RuleBase" id="RU366003"/>
    </source>
</evidence>
<evidence type="ECO:0000256" key="4">
    <source>
        <dbReference type="ARBA" id="ARBA00022605"/>
    </source>
</evidence>
<dbReference type="InterPro" id="IPR016195">
    <property type="entry name" value="Pol/histidinol_Pase-like"/>
</dbReference>
<keyword evidence="4 8" id="KW-0028">Amino-acid biosynthesis</keyword>
<evidence type="ECO:0000313" key="10">
    <source>
        <dbReference type="EMBL" id="QEA43664.1"/>
    </source>
</evidence>
<dbReference type="GO" id="GO:0005737">
    <property type="term" value="C:cytoplasm"/>
    <property type="evidence" value="ECO:0007669"/>
    <property type="project" value="TreeGrafter"/>
</dbReference>
<name>A0AAP9EC16_LEULA</name>
<evidence type="ECO:0000256" key="7">
    <source>
        <dbReference type="ARBA" id="ARBA00049158"/>
    </source>
</evidence>
<comment type="pathway">
    <text evidence="1 8">Amino-acid biosynthesis; L-histidine biosynthesis; L-histidine from 5-phospho-alpha-D-ribose 1-diphosphate: step 8/9.</text>
</comment>
<gene>
    <name evidence="10" type="primary">hisJ</name>
    <name evidence="10" type="ORF">FGL83_02655</name>
</gene>
<dbReference type="SUPFAM" id="SSF89550">
    <property type="entry name" value="PHP domain-like"/>
    <property type="match status" value="1"/>
</dbReference>
<evidence type="ECO:0000313" key="11">
    <source>
        <dbReference type="Proteomes" id="UP000321298"/>
    </source>
</evidence>
<organism evidence="10 11">
    <name type="scientific">Leuconostoc lactis</name>
    <dbReference type="NCBI Taxonomy" id="1246"/>
    <lineage>
        <taxon>Bacteria</taxon>
        <taxon>Bacillati</taxon>
        <taxon>Bacillota</taxon>
        <taxon>Bacilli</taxon>
        <taxon>Lactobacillales</taxon>
        <taxon>Lactobacillaceae</taxon>
        <taxon>Leuconostoc</taxon>
    </lineage>
</organism>
<dbReference type="InterPro" id="IPR004013">
    <property type="entry name" value="PHP_dom"/>
</dbReference>
<dbReference type="EC" id="3.1.3.15" evidence="3 8"/>
<dbReference type="EMBL" id="CP042387">
    <property type="protein sequence ID" value="QEA43664.1"/>
    <property type="molecule type" value="Genomic_DNA"/>
</dbReference>
<proteinExistence type="inferred from homology"/>
<dbReference type="PANTHER" id="PTHR21039:SF0">
    <property type="entry name" value="HISTIDINOL-PHOSPHATASE"/>
    <property type="match status" value="1"/>
</dbReference>
<comment type="similarity">
    <text evidence="2 8">Belongs to the PHP hydrolase family. HisK subfamily.</text>
</comment>
<dbReference type="PANTHER" id="PTHR21039">
    <property type="entry name" value="HISTIDINOL PHOSPHATASE-RELATED"/>
    <property type="match status" value="1"/>
</dbReference>
<evidence type="ECO:0000256" key="6">
    <source>
        <dbReference type="ARBA" id="ARBA00023102"/>
    </source>
</evidence>
<evidence type="ECO:0000256" key="5">
    <source>
        <dbReference type="ARBA" id="ARBA00022801"/>
    </source>
</evidence>
<keyword evidence="11" id="KW-1185">Reference proteome</keyword>
<reference evidence="10 11" key="1">
    <citation type="submission" date="2019-06" db="EMBL/GenBank/DDBJ databases">
        <title>Genome analyses of bacteria isolated from kimchi.</title>
        <authorList>
            <person name="Lee S."/>
            <person name="Ahn S."/>
            <person name="Roh S."/>
        </authorList>
    </citation>
    <scope>NUCLEOTIDE SEQUENCE [LARGE SCALE GENOMIC DNA]</scope>
    <source>
        <strain evidence="10 11">CBA3625</strain>
    </source>
</reference>
<evidence type="ECO:0000256" key="3">
    <source>
        <dbReference type="ARBA" id="ARBA00013085"/>
    </source>
</evidence>
<dbReference type="AlphaFoldDB" id="A0AAP9EC16"/>
<dbReference type="Proteomes" id="UP000321298">
    <property type="component" value="Chromosome"/>
</dbReference>
<evidence type="ECO:0000259" key="9">
    <source>
        <dbReference type="Pfam" id="PF02811"/>
    </source>
</evidence>
<dbReference type="Gene3D" id="3.20.20.140">
    <property type="entry name" value="Metal-dependent hydrolases"/>
    <property type="match status" value="1"/>
</dbReference>
<dbReference type="CDD" id="cd12110">
    <property type="entry name" value="PHP_HisPPase_Hisj_like"/>
    <property type="match status" value="1"/>
</dbReference>
<protein>
    <recommendedName>
        <fullName evidence="3 8">Histidinol-phosphatase</fullName>
        <shortName evidence="8">HolPase</shortName>
        <ecNumber evidence="3 8">3.1.3.15</ecNumber>
    </recommendedName>
</protein>
<keyword evidence="6 8" id="KW-0368">Histidine biosynthesis</keyword>
<dbReference type="InterPro" id="IPR010140">
    <property type="entry name" value="Histidinol_P_phosphatase_HisJ"/>
</dbReference>
<comment type="catalytic activity">
    <reaction evidence="7 8">
        <text>L-histidinol phosphate + H2O = L-histidinol + phosphate</text>
        <dbReference type="Rhea" id="RHEA:14465"/>
        <dbReference type="ChEBI" id="CHEBI:15377"/>
        <dbReference type="ChEBI" id="CHEBI:43474"/>
        <dbReference type="ChEBI" id="CHEBI:57699"/>
        <dbReference type="ChEBI" id="CHEBI:57980"/>
        <dbReference type="EC" id="3.1.3.15"/>
    </reaction>
</comment>
<dbReference type="Pfam" id="PF02811">
    <property type="entry name" value="PHP"/>
    <property type="match status" value="1"/>
</dbReference>